<dbReference type="Proteomes" id="UP000030700">
    <property type="component" value="Unassembled WGS sequence"/>
</dbReference>
<dbReference type="SUPFAM" id="SSF53448">
    <property type="entry name" value="Nucleotide-diphospho-sugar transferases"/>
    <property type="match status" value="1"/>
</dbReference>
<dbReference type="EMBL" id="DF820457">
    <property type="protein sequence ID" value="GAK51342.1"/>
    <property type="molecule type" value="Genomic_DNA"/>
</dbReference>
<evidence type="ECO:0000313" key="3">
    <source>
        <dbReference type="Proteomes" id="UP000030700"/>
    </source>
</evidence>
<name>A0A081BLS6_9BACT</name>
<gene>
    <name evidence="2" type="ORF">U14_02585</name>
</gene>
<proteinExistence type="predicted"/>
<evidence type="ECO:0000259" key="1">
    <source>
        <dbReference type="Pfam" id="PF00535"/>
    </source>
</evidence>
<keyword evidence="3" id="KW-1185">Reference proteome</keyword>
<sequence length="252" mass="29145">MSERKKLSVTIITFNEERRIRDALESVKWADEIVVIDSFSTDRTVNICREYTQLVYQIPWHGYVEQKNLATAKTSHDWVLNIDADEVVSEPLIAEIQQALAASSDVVGYFIPRRTHYLDDWIRHCGWYPDAKLRLFDKRCGKWVGKALHEKIEVQGKTADLRHDLYHYTYEDISDHLKTINNYTSIAASQKDESIGGAGIFLRTLLTFLKKYLLKQGFRDGTRGMIVCLLSAFTVAVKYAKVWELQQKKGHD</sequence>
<protein>
    <submittedName>
        <fullName evidence="2">Glucosyl-transferase</fullName>
    </submittedName>
</protein>
<dbReference type="CDD" id="cd02511">
    <property type="entry name" value="Beta4Glucosyltransferase"/>
    <property type="match status" value="1"/>
</dbReference>
<dbReference type="PANTHER" id="PTHR43630:SF2">
    <property type="entry name" value="GLYCOSYLTRANSFERASE"/>
    <property type="match status" value="1"/>
</dbReference>
<dbReference type="Pfam" id="PF00535">
    <property type="entry name" value="Glycos_transf_2"/>
    <property type="match status" value="1"/>
</dbReference>
<dbReference type="STRING" id="1499966.U14_02585"/>
<dbReference type="InterPro" id="IPR001173">
    <property type="entry name" value="Glyco_trans_2-like"/>
</dbReference>
<dbReference type="GO" id="GO:0016740">
    <property type="term" value="F:transferase activity"/>
    <property type="evidence" value="ECO:0007669"/>
    <property type="project" value="UniProtKB-KW"/>
</dbReference>
<keyword evidence="2" id="KW-0808">Transferase</keyword>
<dbReference type="HOGENOM" id="CLU_065962_0_0_0"/>
<reference evidence="2" key="1">
    <citation type="journal article" date="2015" name="PeerJ">
        <title>First genomic representation of candidate bacterial phylum KSB3 points to enhanced environmental sensing as a trigger of wastewater bulking.</title>
        <authorList>
            <person name="Sekiguchi Y."/>
            <person name="Ohashi A."/>
            <person name="Parks D.H."/>
            <person name="Yamauchi T."/>
            <person name="Tyson G.W."/>
            <person name="Hugenholtz P."/>
        </authorList>
    </citation>
    <scope>NUCLEOTIDE SEQUENCE [LARGE SCALE GENOMIC DNA]</scope>
</reference>
<evidence type="ECO:0000313" key="2">
    <source>
        <dbReference type="EMBL" id="GAK51342.1"/>
    </source>
</evidence>
<feature type="domain" description="Glycosyltransferase 2-like" evidence="1">
    <location>
        <begin position="8"/>
        <end position="126"/>
    </location>
</feature>
<dbReference type="PANTHER" id="PTHR43630">
    <property type="entry name" value="POLY-BETA-1,6-N-ACETYL-D-GLUCOSAMINE SYNTHASE"/>
    <property type="match status" value="1"/>
</dbReference>
<accession>A0A081BLS6</accession>
<dbReference type="Gene3D" id="3.90.550.10">
    <property type="entry name" value="Spore Coat Polysaccharide Biosynthesis Protein SpsA, Chain A"/>
    <property type="match status" value="1"/>
</dbReference>
<dbReference type="AlphaFoldDB" id="A0A081BLS6"/>
<dbReference type="InterPro" id="IPR029044">
    <property type="entry name" value="Nucleotide-diphossugar_trans"/>
</dbReference>
<organism evidence="2">
    <name type="scientific">Candidatus Moduliflexus flocculans</name>
    <dbReference type="NCBI Taxonomy" id="1499966"/>
    <lineage>
        <taxon>Bacteria</taxon>
        <taxon>Candidatus Moduliflexota</taxon>
        <taxon>Candidatus Moduliflexia</taxon>
        <taxon>Candidatus Moduliflexales</taxon>
        <taxon>Candidatus Moduliflexaceae</taxon>
    </lineage>
</organism>